<feature type="transmembrane region" description="Helical" evidence="8">
    <location>
        <begin position="69"/>
        <end position="86"/>
    </location>
</feature>
<keyword evidence="5 8" id="KW-0812">Transmembrane</keyword>
<feature type="transmembrane region" description="Helical" evidence="8">
    <location>
        <begin position="225"/>
        <end position="246"/>
    </location>
</feature>
<comment type="subcellular location">
    <subcellularLocation>
        <location evidence="1">Cell membrane</location>
        <topology evidence="1">Multi-pass membrane protein</topology>
    </subcellularLocation>
</comment>
<organism evidence="9 10">
    <name type="scientific">Mesorhizobium argentiipisi</name>
    <dbReference type="NCBI Taxonomy" id="3015175"/>
    <lineage>
        <taxon>Bacteria</taxon>
        <taxon>Pseudomonadati</taxon>
        <taxon>Pseudomonadota</taxon>
        <taxon>Alphaproteobacteria</taxon>
        <taxon>Hyphomicrobiales</taxon>
        <taxon>Phyllobacteriaceae</taxon>
        <taxon>Mesorhizobium</taxon>
    </lineage>
</organism>
<reference evidence="9 10" key="1">
    <citation type="submission" date="2022-12" db="EMBL/GenBank/DDBJ databases">
        <authorList>
            <person name="Muema E."/>
        </authorList>
    </citation>
    <scope>NUCLEOTIDE SEQUENCE [LARGE SCALE GENOMIC DNA]</scope>
    <source>
        <strain evidence="10">1330</strain>
    </source>
</reference>
<protein>
    <submittedName>
        <fullName evidence="9">ABC transporter permease</fullName>
    </submittedName>
</protein>
<feature type="transmembrane region" description="Helical" evidence="8">
    <location>
        <begin position="121"/>
        <end position="140"/>
    </location>
</feature>
<keyword evidence="6 8" id="KW-1133">Transmembrane helix</keyword>
<dbReference type="PANTHER" id="PTHR32196:SF21">
    <property type="entry name" value="ABC TRANSPORTER PERMEASE PROTEIN YPHD-RELATED"/>
    <property type="match status" value="1"/>
</dbReference>
<evidence type="ECO:0000256" key="7">
    <source>
        <dbReference type="ARBA" id="ARBA00023136"/>
    </source>
</evidence>
<evidence type="ECO:0000256" key="4">
    <source>
        <dbReference type="ARBA" id="ARBA00022519"/>
    </source>
</evidence>
<feature type="transmembrane region" description="Helical" evidence="8">
    <location>
        <begin position="41"/>
        <end position="62"/>
    </location>
</feature>
<evidence type="ECO:0000313" key="10">
    <source>
        <dbReference type="Proteomes" id="UP001366503"/>
    </source>
</evidence>
<keyword evidence="4" id="KW-0997">Cell inner membrane</keyword>
<keyword evidence="10" id="KW-1185">Reference proteome</keyword>
<evidence type="ECO:0000256" key="2">
    <source>
        <dbReference type="ARBA" id="ARBA00022448"/>
    </source>
</evidence>
<dbReference type="PANTHER" id="PTHR32196">
    <property type="entry name" value="ABC TRANSPORTER PERMEASE PROTEIN YPHD-RELATED-RELATED"/>
    <property type="match status" value="1"/>
</dbReference>
<sequence>MREERSKRRLSQEGIVFVLAVVLACGFAIILGDGFYRVDNIIALVRSVSVLGMLGLGMALVVIGRGIDLAMIATMVVAVSWALNLAQGGHDFYYALLLGAIFVILVGLTTGFLVAYAEVPAIFTTLAMGSVIFGVGRLFFFQLDSQNTPTGYDWFDFIGHGSIFTLPTINGNGVAIPTPIVLFALVAVLLFLALKFTIFGRYVYASGDNPLASRTAGIPTRVLTMAEYTVSSAVAYCAGIVMASAANGINTRIYNSTMIYDVLLIVVLGGIGLSGGRGGIRNVIVGTILVGVLLNGMTIMNVPYTVQNLVKSVTLLTALFIESAVNPRDEQTSQQGDI</sequence>
<dbReference type="EMBL" id="JAPYKO010000005">
    <property type="protein sequence ID" value="MEI9402555.1"/>
    <property type="molecule type" value="Genomic_DNA"/>
</dbReference>
<evidence type="ECO:0000256" key="8">
    <source>
        <dbReference type="SAM" id="Phobius"/>
    </source>
</evidence>
<keyword evidence="3" id="KW-1003">Cell membrane</keyword>
<evidence type="ECO:0000313" key="9">
    <source>
        <dbReference type="EMBL" id="MEI9402555.1"/>
    </source>
</evidence>
<feature type="transmembrane region" description="Helical" evidence="8">
    <location>
        <begin position="15"/>
        <end position="35"/>
    </location>
</feature>
<keyword evidence="7 8" id="KW-0472">Membrane</keyword>
<evidence type="ECO:0000256" key="6">
    <source>
        <dbReference type="ARBA" id="ARBA00022989"/>
    </source>
</evidence>
<feature type="transmembrane region" description="Helical" evidence="8">
    <location>
        <begin position="283"/>
        <end position="304"/>
    </location>
</feature>
<dbReference type="Pfam" id="PF02653">
    <property type="entry name" value="BPD_transp_2"/>
    <property type="match status" value="1"/>
</dbReference>
<feature type="transmembrane region" description="Helical" evidence="8">
    <location>
        <begin position="92"/>
        <end position="114"/>
    </location>
</feature>
<proteinExistence type="predicted"/>
<dbReference type="CDD" id="cd06579">
    <property type="entry name" value="TM_PBP1_transp_AraH_like"/>
    <property type="match status" value="1"/>
</dbReference>
<gene>
    <name evidence="9" type="ORF">O7A05_10345</name>
</gene>
<keyword evidence="2" id="KW-0813">Transport</keyword>
<feature type="transmembrane region" description="Helical" evidence="8">
    <location>
        <begin position="258"/>
        <end position="276"/>
    </location>
</feature>
<comment type="caution">
    <text evidence="9">The sequence shown here is derived from an EMBL/GenBank/DDBJ whole genome shotgun (WGS) entry which is preliminary data.</text>
</comment>
<evidence type="ECO:0000256" key="5">
    <source>
        <dbReference type="ARBA" id="ARBA00022692"/>
    </source>
</evidence>
<name>A0ABU8KAT6_9HYPH</name>
<accession>A0ABU8KAT6</accession>
<feature type="transmembrane region" description="Helical" evidence="8">
    <location>
        <begin position="180"/>
        <end position="204"/>
    </location>
</feature>
<evidence type="ECO:0000256" key="1">
    <source>
        <dbReference type="ARBA" id="ARBA00004651"/>
    </source>
</evidence>
<dbReference type="InterPro" id="IPR001851">
    <property type="entry name" value="ABC_transp_permease"/>
</dbReference>
<dbReference type="PROSITE" id="PS51257">
    <property type="entry name" value="PROKAR_LIPOPROTEIN"/>
    <property type="match status" value="1"/>
</dbReference>
<evidence type="ECO:0000256" key="3">
    <source>
        <dbReference type="ARBA" id="ARBA00022475"/>
    </source>
</evidence>
<dbReference type="Proteomes" id="UP001366503">
    <property type="component" value="Unassembled WGS sequence"/>
</dbReference>